<keyword evidence="8" id="KW-1185">Reference proteome</keyword>
<dbReference type="PANTHER" id="PTHR46832">
    <property type="entry name" value="5'-METHYLTHIOADENOSINE/S-ADENOSYLHOMOCYSTEINE NUCLEOSIDASE"/>
    <property type="match status" value="1"/>
</dbReference>
<dbReference type="Proteomes" id="UP000483362">
    <property type="component" value="Unassembled WGS sequence"/>
</dbReference>
<dbReference type="CDD" id="cd09008">
    <property type="entry name" value="MTAN"/>
    <property type="match status" value="1"/>
</dbReference>
<reference evidence="7 8" key="1">
    <citation type="submission" date="2019-08" db="EMBL/GenBank/DDBJ databases">
        <title>In-depth cultivation of the pig gut microbiome towards novel bacterial diversity and tailored functional studies.</title>
        <authorList>
            <person name="Wylensek D."/>
            <person name="Hitch T.C.A."/>
            <person name="Clavel T."/>
        </authorList>
    </citation>
    <scope>NUCLEOTIDE SEQUENCE [LARGE SCALE GENOMIC DNA]</scope>
    <source>
        <strain evidence="7 8">Oil-RF-744-WCA-WT-10</strain>
    </source>
</reference>
<dbReference type="InterPro" id="IPR035994">
    <property type="entry name" value="Nucleoside_phosphorylase_sf"/>
</dbReference>
<comment type="pathway">
    <text evidence="1">Amino-acid biosynthesis; L-methionine biosynthesis via salvage pathway; S-methyl-5-thio-alpha-D-ribose 1-phosphate from S-methyl-5'-thioadenosine (hydrolase route): step 1/2.</text>
</comment>
<dbReference type="SUPFAM" id="SSF53167">
    <property type="entry name" value="Purine and uridine phosphorylases"/>
    <property type="match status" value="1"/>
</dbReference>
<comment type="caution">
    <text evidence="7">The sequence shown here is derived from an EMBL/GenBank/DDBJ whole genome shotgun (WGS) entry which is preliminary data.</text>
</comment>
<keyword evidence="3" id="KW-0028">Amino-acid biosynthesis</keyword>
<dbReference type="NCBIfam" id="NF004079">
    <property type="entry name" value="PRK05584.1"/>
    <property type="match status" value="1"/>
</dbReference>
<evidence type="ECO:0000259" key="6">
    <source>
        <dbReference type="Pfam" id="PF01048"/>
    </source>
</evidence>
<accession>A0A6L5XCG4</accession>
<dbReference type="InterPro" id="IPR000845">
    <property type="entry name" value="Nucleoside_phosphorylase_d"/>
</dbReference>
<dbReference type="UniPathway" id="UPA00904">
    <property type="reaction ID" value="UER00871"/>
</dbReference>
<dbReference type="InterPro" id="IPR010049">
    <property type="entry name" value="MTA_SAH_Nsdase"/>
</dbReference>
<evidence type="ECO:0000256" key="3">
    <source>
        <dbReference type="ARBA" id="ARBA00022605"/>
    </source>
</evidence>
<keyword evidence="5" id="KW-0486">Methionine biosynthesis</keyword>
<dbReference type="GO" id="GO:0008930">
    <property type="term" value="F:methylthioadenosine nucleosidase activity"/>
    <property type="evidence" value="ECO:0007669"/>
    <property type="project" value="InterPro"/>
</dbReference>
<dbReference type="Gene3D" id="3.40.50.1580">
    <property type="entry name" value="Nucleoside phosphorylase domain"/>
    <property type="match status" value="1"/>
</dbReference>
<organism evidence="7 8">
    <name type="scientific">Sodaliphilus pleomorphus</name>
    <dbReference type="NCBI Taxonomy" id="2606626"/>
    <lineage>
        <taxon>Bacteria</taxon>
        <taxon>Pseudomonadati</taxon>
        <taxon>Bacteroidota</taxon>
        <taxon>Bacteroidia</taxon>
        <taxon>Bacteroidales</taxon>
        <taxon>Muribaculaceae</taxon>
        <taxon>Sodaliphilus</taxon>
    </lineage>
</organism>
<protein>
    <recommendedName>
        <fullName evidence="2">adenosylhomocysteine nucleosidase</fullName>
        <ecNumber evidence="2">3.2.2.9</ecNumber>
    </recommendedName>
</protein>
<keyword evidence="4 7" id="KW-0378">Hydrolase</keyword>
<evidence type="ECO:0000256" key="1">
    <source>
        <dbReference type="ARBA" id="ARBA00004945"/>
    </source>
</evidence>
<dbReference type="Pfam" id="PF01048">
    <property type="entry name" value="PNP_UDP_1"/>
    <property type="match status" value="1"/>
</dbReference>
<dbReference type="GO" id="GO:0019284">
    <property type="term" value="P:L-methionine salvage from S-adenosylmethionine"/>
    <property type="evidence" value="ECO:0007669"/>
    <property type="project" value="TreeGrafter"/>
</dbReference>
<proteinExistence type="predicted"/>
<dbReference type="EC" id="3.2.2.9" evidence="2"/>
<dbReference type="GO" id="GO:0019509">
    <property type="term" value="P:L-methionine salvage from methylthioadenosine"/>
    <property type="evidence" value="ECO:0007669"/>
    <property type="project" value="UniProtKB-UniPathway"/>
</dbReference>
<keyword evidence="7" id="KW-0326">Glycosidase</keyword>
<dbReference type="RefSeq" id="WP_154326544.1">
    <property type="nucleotide sequence ID" value="NZ_CP045696.1"/>
</dbReference>
<dbReference type="AlphaFoldDB" id="A0A6L5XCG4"/>
<name>A0A6L5XCG4_9BACT</name>
<dbReference type="EMBL" id="VULT01000006">
    <property type="protein sequence ID" value="MSS17205.1"/>
    <property type="molecule type" value="Genomic_DNA"/>
</dbReference>
<dbReference type="NCBIfam" id="TIGR01704">
    <property type="entry name" value="MTA_SAH-Nsdase"/>
    <property type="match status" value="1"/>
</dbReference>
<feature type="domain" description="Nucleoside phosphorylase" evidence="6">
    <location>
        <begin position="2"/>
        <end position="211"/>
    </location>
</feature>
<evidence type="ECO:0000256" key="4">
    <source>
        <dbReference type="ARBA" id="ARBA00022801"/>
    </source>
</evidence>
<evidence type="ECO:0000256" key="2">
    <source>
        <dbReference type="ARBA" id="ARBA00011974"/>
    </source>
</evidence>
<dbReference type="PANTHER" id="PTHR46832:SF1">
    <property type="entry name" value="5'-METHYLTHIOADENOSINE_S-ADENOSYLHOMOCYSTEINE NUCLEOSIDASE"/>
    <property type="match status" value="1"/>
</dbReference>
<dbReference type="GO" id="GO:0008782">
    <property type="term" value="F:adenosylhomocysteine nucleosidase activity"/>
    <property type="evidence" value="ECO:0007669"/>
    <property type="project" value="UniProtKB-EC"/>
</dbReference>
<gene>
    <name evidence="7" type="ORF">FYJ29_05435</name>
</gene>
<evidence type="ECO:0000256" key="5">
    <source>
        <dbReference type="ARBA" id="ARBA00023167"/>
    </source>
</evidence>
<sequence length="225" mass="24180">MKIGIIVAMRKELALLLPLLSNPSSESHDGLEFHTGTIGSNQVIAMQCGIAKVNAAIGTVTLINHYAPSLIINSGVAGGTDKSVNVMDIVVGSRVAYHDVWCGPESTYGAVQGLPLYYEADKHASQLVSDDKTVKKGLIVSGDQFVDSIEQVKIIKSHFPDALAVDMESGAIAQVCELRNVPFMSMRVISDSPGASHDNTKQYNDFWDDAPAATFNVLHNLLLKI</sequence>
<evidence type="ECO:0000313" key="8">
    <source>
        <dbReference type="Proteomes" id="UP000483362"/>
    </source>
</evidence>
<evidence type="ECO:0000313" key="7">
    <source>
        <dbReference type="EMBL" id="MSS17205.1"/>
    </source>
</evidence>
<dbReference type="GO" id="GO:0005829">
    <property type="term" value="C:cytosol"/>
    <property type="evidence" value="ECO:0007669"/>
    <property type="project" value="TreeGrafter"/>
</dbReference>
<dbReference type="GO" id="GO:0009164">
    <property type="term" value="P:nucleoside catabolic process"/>
    <property type="evidence" value="ECO:0007669"/>
    <property type="project" value="InterPro"/>
</dbReference>